<dbReference type="PATRIC" id="fig|1046627.3.peg.729"/>
<feature type="transmembrane region" description="Helical" evidence="1">
    <location>
        <begin position="225"/>
        <end position="245"/>
    </location>
</feature>
<dbReference type="OrthoDB" id="2827525at2"/>
<evidence type="ECO:0000313" key="3">
    <source>
        <dbReference type="Proteomes" id="UP000003730"/>
    </source>
</evidence>
<evidence type="ECO:0000313" key="2">
    <source>
        <dbReference type="EMBL" id="EGV44348.1"/>
    </source>
</evidence>
<feature type="transmembrane region" description="Helical" evidence="1">
    <location>
        <begin position="265"/>
        <end position="287"/>
    </location>
</feature>
<feature type="transmembrane region" description="Helical" evidence="1">
    <location>
        <begin position="368"/>
        <end position="390"/>
    </location>
</feature>
<organism evidence="2 3">
    <name type="scientific">Bizionia argentinensis JUB59</name>
    <dbReference type="NCBI Taxonomy" id="1046627"/>
    <lineage>
        <taxon>Bacteria</taxon>
        <taxon>Pseudomonadati</taxon>
        <taxon>Bacteroidota</taxon>
        <taxon>Flavobacteriia</taxon>
        <taxon>Flavobacteriales</taxon>
        <taxon>Flavobacteriaceae</taxon>
        <taxon>Bizionia</taxon>
    </lineage>
</organism>
<evidence type="ECO:0000256" key="1">
    <source>
        <dbReference type="SAM" id="Phobius"/>
    </source>
</evidence>
<feature type="transmembrane region" description="Helical" evidence="1">
    <location>
        <begin position="135"/>
        <end position="162"/>
    </location>
</feature>
<dbReference type="AlphaFoldDB" id="G2EB13"/>
<keyword evidence="1" id="KW-1133">Transmembrane helix</keyword>
<feature type="transmembrane region" description="Helical" evidence="1">
    <location>
        <begin position="330"/>
        <end position="356"/>
    </location>
</feature>
<accession>G2EB13</accession>
<dbReference type="EMBL" id="AFXZ01000009">
    <property type="protein sequence ID" value="EGV44348.1"/>
    <property type="molecule type" value="Genomic_DNA"/>
</dbReference>
<dbReference type="eggNOG" id="COG2010">
    <property type="taxonomic scope" value="Bacteria"/>
</dbReference>
<gene>
    <name evidence="2" type="ORF">BZARG_695</name>
</gene>
<protein>
    <submittedName>
        <fullName evidence="2">Uncharacterized protein</fullName>
    </submittedName>
</protein>
<feature type="transmembrane region" description="Helical" evidence="1">
    <location>
        <begin position="71"/>
        <end position="89"/>
    </location>
</feature>
<feature type="transmembrane region" description="Helical" evidence="1">
    <location>
        <begin position="299"/>
        <end position="321"/>
    </location>
</feature>
<sequence>MPKKLVLTCLLNFLIAAIMGLTLRYSFVNPIAINYKYLIHAHSHVAMLGWVYLMLFTFFAQYFVPQKKPIYIKLFWITQLAVIGMMVSFPFQGYAAISISFSTLHIFCSYFFTYRIWKDLHIENTLVRKLVKASLLFMVISTIGVWCLGPAASILGSASAFYQIAIQFFLNFQFNGWFLLAVLAIACHQLQVKTSKNSKAFFKYLIISTILSFALPIQWFANHPLLYWINGFAILMQLVALFYFLRIIKKPFQTFQKETNGIIKYMYQFALFCFILKIVLQTLSIVPQFSSELYAHHNFIIGFIHMAMLGVISGFLFAFLLQSKTITSNIFVSTGLFLFLLGFILTEAILFIQGAFYYLGLGVLPNYYYILFAASILLPVSIAIILISYIKQKHYGTQTTKTS</sequence>
<name>G2EB13_9FLAO</name>
<comment type="caution">
    <text evidence="2">The sequence shown here is derived from an EMBL/GenBank/DDBJ whole genome shotgun (WGS) entry which is preliminary data.</text>
</comment>
<feature type="transmembrane region" description="Helical" evidence="1">
    <location>
        <begin position="200"/>
        <end position="219"/>
    </location>
</feature>
<reference evidence="2 3" key="1">
    <citation type="journal article" date="2008" name="Int. J. Syst. Evol. Microbiol.">
        <title>Bizionia argentinensis sp. nov., isolated from surface marine water in Antarctica.</title>
        <authorList>
            <person name="Bercovich A."/>
            <person name="Vazquez S.C."/>
            <person name="Yankilevich P."/>
            <person name="Coria S.H."/>
            <person name="Foti M."/>
            <person name="Hernandez E."/>
            <person name="Vidal A."/>
            <person name="Ruberto L."/>
            <person name="Melo C."/>
            <person name="Marenssi S."/>
            <person name="Criscuolo M."/>
            <person name="Memoli M."/>
            <person name="Arguelles M."/>
            <person name="Mac Cormack W.P."/>
        </authorList>
    </citation>
    <scope>NUCLEOTIDE SEQUENCE [LARGE SCALE GENOMIC DNA]</scope>
    <source>
        <strain evidence="2 3">JUB59</strain>
    </source>
</reference>
<keyword evidence="3" id="KW-1185">Reference proteome</keyword>
<feature type="transmembrane region" description="Helical" evidence="1">
    <location>
        <begin position="44"/>
        <end position="64"/>
    </location>
</feature>
<feature type="transmembrane region" description="Helical" evidence="1">
    <location>
        <begin position="95"/>
        <end position="114"/>
    </location>
</feature>
<proteinExistence type="predicted"/>
<feature type="transmembrane region" description="Helical" evidence="1">
    <location>
        <begin position="168"/>
        <end position="188"/>
    </location>
</feature>
<keyword evidence="1" id="KW-0812">Transmembrane</keyword>
<keyword evidence="1" id="KW-0472">Membrane</keyword>
<dbReference type="STRING" id="1046627.BZARG_695"/>
<dbReference type="Proteomes" id="UP000003730">
    <property type="component" value="Unassembled WGS sequence"/>
</dbReference>